<name>A0A194XFG2_MOLSC</name>
<dbReference type="KEGG" id="psco:LY89DRAFT_732413"/>
<dbReference type="PANTHER" id="PTHR38788:SF3">
    <property type="entry name" value="CLR5 DOMAIN-CONTAINING PROTEIN"/>
    <property type="match status" value="1"/>
</dbReference>
<dbReference type="OrthoDB" id="823504at2759"/>
<sequence length="633" mass="72801">MTKHWEPWKDEITRLYLTKSKTLEEVQGILRSRGFDASIRAYRMKLDAWGIRKNTSTRTNKKRRRECSQPSEMRSGYHDNHASSSTSLASSIQKDTGDQLGSSALYLQPSLDANNTSTTSDFDARVHRILALHNCVLPAGPMDANQLMDILGSTSYGRFGSDAILEILLLKWQADGEYLRNALDWVAWMDGTPLAHIEGNLFKILDAKLRLKERVPLAKACLIRLKESGPISRAVVGDWRWLLNVLNETKTWAVRKRILDPRKYHVQREDMGQCFIDCVPIVFAEDSLASLMNSWEDMMYNGKTKVDNEKLKRMRSEYMDILDDFSDATLYLDLDKSYYKFALLLSKWYEEERRSEEAAKTLDDSRGVNEFLSTKHSEIQLLVSSRGEQVEQESSESSEVVLQMEVSTVSTVDSGTTEVSSFSRPAIEDNSVLAQTQEVFDNLYQTWVMKLDLGELPLIPLTLDRSNSPSSHRLGINRLFGLISLDVPLEDRVPFTKAILDSFGGDPRFHGLLSYQFVTSWFTLYEATTWYDYKREHDQVAGWHWDPSEVSKENLRTILDYTTVLVGKRLLGNLDREFKSWSTQAFVSSRVYRDSKREFDGVIEWFTNHLDLLEADERLWLRHFGISFSSNDP</sequence>
<feature type="domain" description="Clr5" evidence="2">
    <location>
        <begin position="1"/>
        <end position="53"/>
    </location>
</feature>
<dbReference type="GeneID" id="28829405"/>
<evidence type="ECO:0000313" key="3">
    <source>
        <dbReference type="EMBL" id="KUJ18874.1"/>
    </source>
</evidence>
<organism evidence="3 4">
    <name type="scientific">Mollisia scopiformis</name>
    <name type="common">Conifer needle endophyte fungus</name>
    <name type="synonym">Phialocephala scopiformis</name>
    <dbReference type="NCBI Taxonomy" id="149040"/>
    <lineage>
        <taxon>Eukaryota</taxon>
        <taxon>Fungi</taxon>
        <taxon>Dikarya</taxon>
        <taxon>Ascomycota</taxon>
        <taxon>Pezizomycotina</taxon>
        <taxon>Leotiomycetes</taxon>
        <taxon>Helotiales</taxon>
        <taxon>Mollisiaceae</taxon>
        <taxon>Mollisia</taxon>
    </lineage>
</organism>
<proteinExistence type="predicted"/>
<feature type="compositionally biased region" description="Low complexity" evidence="1">
    <location>
        <begin position="82"/>
        <end position="91"/>
    </location>
</feature>
<dbReference type="RefSeq" id="XP_018073229.1">
    <property type="nucleotide sequence ID" value="XM_018219679.1"/>
</dbReference>
<protein>
    <recommendedName>
        <fullName evidence="2">Clr5 domain-containing protein</fullName>
    </recommendedName>
</protein>
<accession>A0A194XFG2</accession>
<dbReference type="Proteomes" id="UP000070700">
    <property type="component" value="Unassembled WGS sequence"/>
</dbReference>
<gene>
    <name evidence="3" type="ORF">LY89DRAFT_732413</name>
</gene>
<evidence type="ECO:0000256" key="1">
    <source>
        <dbReference type="SAM" id="MobiDB-lite"/>
    </source>
</evidence>
<feature type="region of interest" description="Disordered" evidence="1">
    <location>
        <begin position="53"/>
        <end position="96"/>
    </location>
</feature>
<dbReference type="InterPro" id="IPR025676">
    <property type="entry name" value="Clr5_dom"/>
</dbReference>
<keyword evidence="4" id="KW-1185">Reference proteome</keyword>
<dbReference type="Pfam" id="PF14420">
    <property type="entry name" value="Clr5"/>
    <property type="match status" value="1"/>
</dbReference>
<dbReference type="AlphaFoldDB" id="A0A194XFG2"/>
<dbReference type="PANTHER" id="PTHR38788">
    <property type="entry name" value="CLR5 DOMAIN-CONTAINING PROTEIN"/>
    <property type="match status" value="1"/>
</dbReference>
<reference evidence="3 4" key="1">
    <citation type="submission" date="2015-10" db="EMBL/GenBank/DDBJ databases">
        <title>Full genome of DAOMC 229536 Phialocephala scopiformis, a fungal endophyte of spruce producing the potent anti-insectan compound rugulosin.</title>
        <authorList>
            <consortium name="DOE Joint Genome Institute"/>
            <person name="Walker A.K."/>
            <person name="Frasz S.L."/>
            <person name="Seifert K.A."/>
            <person name="Miller J.D."/>
            <person name="Mondo S.J."/>
            <person name="Labutti K."/>
            <person name="Lipzen A."/>
            <person name="Dockter R."/>
            <person name="Kennedy M."/>
            <person name="Grigoriev I.V."/>
            <person name="Spatafora J.W."/>
        </authorList>
    </citation>
    <scope>NUCLEOTIDE SEQUENCE [LARGE SCALE GENOMIC DNA]</scope>
    <source>
        <strain evidence="3 4">CBS 120377</strain>
    </source>
</reference>
<dbReference type="InParanoid" id="A0A194XFG2"/>
<evidence type="ECO:0000313" key="4">
    <source>
        <dbReference type="Proteomes" id="UP000070700"/>
    </source>
</evidence>
<evidence type="ECO:0000259" key="2">
    <source>
        <dbReference type="Pfam" id="PF14420"/>
    </source>
</evidence>
<dbReference type="EMBL" id="KQ947412">
    <property type="protein sequence ID" value="KUJ18874.1"/>
    <property type="molecule type" value="Genomic_DNA"/>
</dbReference>